<dbReference type="Proteomes" id="UP000031501">
    <property type="component" value="Chromosome"/>
</dbReference>
<dbReference type="AlphaFoldDB" id="A0A221P6Q2"/>
<gene>
    <name evidence="2" type="ORF">LK07_32380</name>
</gene>
<keyword evidence="1" id="KW-0472">Membrane</keyword>
<proteinExistence type="predicted"/>
<dbReference type="KEGG" id="splu:LK06_031180"/>
<feature type="transmembrane region" description="Helical" evidence="1">
    <location>
        <begin position="52"/>
        <end position="72"/>
    </location>
</feature>
<dbReference type="OrthoDB" id="4319615at2"/>
<protein>
    <submittedName>
        <fullName evidence="2">Uncharacterized protein</fullName>
    </submittedName>
</protein>
<keyword evidence="3" id="KW-1185">Reference proteome</keyword>
<feature type="transmembrane region" description="Helical" evidence="1">
    <location>
        <begin position="109"/>
        <end position="130"/>
    </location>
</feature>
<feature type="transmembrane region" description="Helical" evidence="1">
    <location>
        <begin position="20"/>
        <end position="40"/>
    </location>
</feature>
<sequence>MRGRARERWGGQPRWARWTLAVYVIGFLEGTGAHCLDLVRGGIHVYASFAPVPLQVFFVSLVVLDPLVAVLVGLARPEGVRLASGVMVLDVIANWIVNWPRLQEDPAWLLRPVGLLPVTLFGLFDIAPLAPLHRAMTRPHLSCTAR</sequence>
<evidence type="ECO:0000313" key="3">
    <source>
        <dbReference type="Proteomes" id="UP000031501"/>
    </source>
</evidence>
<evidence type="ECO:0000256" key="1">
    <source>
        <dbReference type="SAM" id="Phobius"/>
    </source>
</evidence>
<feature type="transmembrane region" description="Helical" evidence="1">
    <location>
        <begin position="79"/>
        <end position="97"/>
    </location>
</feature>
<dbReference type="EMBL" id="CP022433">
    <property type="protein sequence ID" value="ASN27941.1"/>
    <property type="molecule type" value="Genomic_DNA"/>
</dbReference>
<name>A0A221P6Q2_9ACTN</name>
<dbReference type="STRING" id="1355015.LK06_031180"/>
<accession>A0A221P6Q2</accession>
<reference evidence="2 3" key="1">
    <citation type="submission" date="2017-07" db="EMBL/GenBank/DDBJ databases">
        <title>Genome sequence of Streptomyces pluripotens MUSC 137T.</title>
        <authorList>
            <person name="Ser H.-L."/>
            <person name="Lee L.-H."/>
        </authorList>
    </citation>
    <scope>NUCLEOTIDE SEQUENCE [LARGE SCALE GENOMIC DNA]</scope>
    <source>
        <strain evidence="2 3">MUSC 137</strain>
    </source>
</reference>
<organism evidence="2 3">
    <name type="scientific">Streptomyces pluripotens</name>
    <dbReference type="NCBI Taxonomy" id="1355015"/>
    <lineage>
        <taxon>Bacteria</taxon>
        <taxon>Bacillati</taxon>
        <taxon>Actinomycetota</taxon>
        <taxon>Actinomycetes</taxon>
        <taxon>Kitasatosporales</taxon>
        <taxon>Streptomycetaceae</taxon>
        <taxon>Streptomyces</taxon>
    </lineage>
</organism>
<keyword evidence="1" id="KW-1133">Transmembrane helix</keyword>
<evidence type="ECO:0000313" key="2">
    <source>
        <dbReference type="EMBL" id="ASN27941.1"/>
    </source>
</evidence>
<keyword evidence="1" id="KW-0812">Transmembrane</keyword>